<dbReference type="EMBL" id="MH576968">
    <property type="protein sequence ID" value="AXH67432.1"/>
    <property type="molecule type" value="Genomic_DNA"/>
</dbReference>
<protein>
    <submittedName>
        <fullName evidence="1">Uncharacterized protein</fullName>
    </submittedName>
</protein>
<evidence type="ECO:0000313" key="2">
    <source>
        <dbReference type="Proteomes" id="UP000260216"/>
    </source>
</evidence>
<sequence length="43" mass="4698">MKSRVVLLLTILIAIGVLGNLTLMLALNEAKDSFVKEISIDLQ</sequence>
<proteinExistence type="predicted"/>
<reference evidence="1 2" key="1">
    <citation type="submission" date="2018-07" db="EMBL/GenBank/DDBJ databases">
        <authorList>
            <person name="Wofford K.M."/>
            <person name="Typhair T.J."/>
            <person name="Gonzales M.A."/>
            <person name="Castillo J.C."/>
            <person name="Smith B.R."/>
            <person name="Klug H.M."/>
            <person name="Hughes L.E."/>
            <person name="Garlena R.A."/>
            <person name="Russell D.A."/>
            <person name="Pope W.H."/>
            <person name="Jacobs-Sera D."/>
            <person name="Hatfull G.F."/>
        </authorList>
    </citation>
    <scope>NUCLEOTIDE SEQUENCE [LARGE SCALE GENOMIC DNA]</scope>
</reference>
<gene>
    <name evidence="1" type="primary">229</name>
    <name evidence="1" type="ORF">SEA_WOFFORD_229</name>
</gene>
<dbReference type="KEGG" id="vg:55609637"/>
<accession>A0A345MAB1</accession>
<name>A0A345MAB1_9CAUD</name>
<keyword evidence="2" id="KW-1185">Reference proteome</keyword>
<dbReference type="RefSeq" id="YP_009839873.1">
    <property type="nucleotide sequence ID" value="NC_048722.1"/>
</dbReference>
<dbReference type="GeneID" id="55609637"/>
<organism evidence="1 2">
    <name type="scientific">Streptomyces phage Wofford</name>
    <dbReference type="NCBI Taxonomy" id="2283267"/>
    <lineage>
        <taxon>Viruses</taxon>
        <taxon>Duplodnaviria</taxon>
        <taxon>Heunggongvirae</taxon>
        <taxon>Uroviricota</taxon>
        <taxon>Caudoviricetes</taxon>
        <taxon>Stanwilliamsviridae</taxon>
        <taxon>Boydwoodruffvirinae</taxon>
        <taxon>Karimacvirus</taxon>
        <taxon>Karimacvirus wofford</taxon>
        <taxon>Streptomyces virus Wofford</taxon>
    </lineage>
</organism>
<dbReference type="Proteomes" id="UP000260216">
    <property type="component" value="Segment"/>
</dbReference>
<evidence type="ECO:0000313" key="1">
    <source>
        <dbReference type="EMBL" id="AXH67432.1"/>
    </source>
</evidence>